<dbReference type="Proteomes" id="UP000785200">
    <property type="component" value="Unassembled WGS sequence"/>
</dbReference>
<evidence type="ECO:0000313" key="9">
    <source>
        <dbReference type="EMBL" id="KAG0645819.1"/>
    </source>
</evidence>
<gene>
    <name evidence="9" type="ORF">D0Z07_7926</name>
</gene>
<keyword evidence="2" id="KW-0813">Transport</keyword>
<evidence type="ECO:0000256" key="7">
    <source>
        <dbReference type="ARBA" id="ARBA00023136"/>
    </source>
</evidence>
<accession>A0A9P6SKK9</accession>
<dbReference type="AlphaFoldDB" id="A0A9P6SKK9"/>
<feature type="transmembrane region" description="Helical" evidence="8">
    <location>
        <begin position="150"/>
        <end position="169"/>
    </location>
</feature>
<keyword evidence="4" id="KW-0997">Cell inner membrane</keyword>
<dbReference type="Pfam" id="PF04143">
    <property type="entry name" value="Sulf_transp"/>
    <property type="match status" value="1"/>
</dbReference>
<protein>
    <submittedName>
        <fullName evidence="9">Non sense mediated decay</fullName>
    </submittedName>
</protein>
<evidence type="ECO:0000256" key="2">
    <source>
        <dbReference type="ARBA" id="ARBA00022448"/>
    </source>
</evidence>
<proteinExistence type="predicted"/>
<reference evidence="9" key="1">
    <citation type="submission" date="2019-07" db="EMBL/GenBank/DDBJ databases">
        <title>Hyphodiscus hymeniophilus genome sequencing and assembly.</title>
        <authorList>
            <person name="Kramer G."/>
            <person name="Nodwell J."/>
        </authorList>
    </citation>
    <scope>NUCLEOTIDE SEQUENCE</scope>
    <source>
        <strain evidence="9">ATCC 34498</strain>
    </source>
</reference>
<dbReference type="InterPro" id="IPR007272">
    <property type="entry name" value="Sulf_transp_TsuA/YedE"/>
</dbReference>
<sequence length="302" mass="31091">MPLAAGSIFGAALTSAGVYHPAVIIGQMTLQDFTMLKVFLTAAAISASIISITTTTGVAKVQPRASSTVGLFGRYDANIIGGVLLGIGSSLTGACPGTVFPQIATGVRSSLFVFLGGITGAVLFERLAAKSVTQGKRATVHSTLGVHETWSKVIYQATCMIIVAVAAYLVPGNRNYWVSPYIGGILIACITSAYASIAHWITSTTSRNQKNGHDYRSVVFVTGALLGSWALSRIEGPLPSAPLVHISAIKASIGGALSIFGARLSGGCTSGHGITGMSQLSISSFITIAAMFGGGVMWSFLV</sequence>
<feature type="transmembrane region" description="Helical" evidence="8">
    <location>
        <begin position="243"/>
        <end position="262"/>
    </location>
</feature>
<feature type="transmembrane region" description="Helical" evidence="8">
    <location>
        <begin position="282"/>
        <end position="301"/>
    </location>
</feature>
<comment type="caution">
    <text evidence="9">The sequence shown here is derived from an EMBL/GenBank/DDBJ whole genome shotgun (WGS) entry which is preliminary data.</text>
</comment>
<evidence type="ECO:0000256" key="6">
    <source>
        <dbReference type="ARBA" id="ARBA00022989"/>
    </source>
</evidence>
<evidence type="ECO:0000256" key="8">
    <source>
        <dbReference type="SAM" id="Phobius"/>
    </source>
</evidence>
<feature type="transmembrane region" description="Helical" evidence="8">
    <location>
        <begin position="181"/>
        <end position="201"/>
    </location>
</feature>
<evidence type="ECO:0000256" key="3">
    <source>
        <dbReference type="ARBA" id="ARBA00022475"/>
    </source>
</evidence>
<feature type="transmembrane region" description="Helical" evidence="8">
    <location>
        <begin position="111"/>
        <end position="129"/>
    </location>
</feature>
<feature type="transmembrane region" description="Helical" evidence="8">
    <location>
        <begin position="36"/>
        <end position="59"/>
    </location>
</feature>
<dbReference type="OrthoDB" id="10254418at2759"/>
<organism evidence="9 10">
    <name type="scientific">Hyphodiscus hymeniophilus</name>
    <dbReference type="NCBI Taxonomy" id="353542"/>
    <lineage>
        <taxon>Eukaryota</taxon>
        <taxon>Fungi</taxon>
        <taxon>Dikarya</taxon>
        <taxon>Ascomycota</taxon>
        <taxon>Pezizomycotina</taxon>
        <taxon>Leotiomycetes</taxon>
        <taxon>Helotiales</taxon>
        <taxon>Hyphodiscaceae</taxon>
        <taxon>Hyphodiscus</taxon>
    </lineage>
</organism>
<keyword evidence="5 8" id="KW-0812">Transmembrane</keyword>
<keyword evidence="10" id="KW-1185">Reference proteome</keyword>
<dbReference type="EMBL" id="VNKQ01000017">
    <property type="protein sequence ID" value="KAG0645819.1"/>
    <property type="molecule type" value="Genomic_DNA"/>
</dbReference>
<dbReference type="PANTHER" id="PTHR30574">
    <property type="entry name" value="INNER MEMBRANE PROTEIN YEDE"/>
    <property type="match status" value="1"/>
</dbReference>
<evidence type="ECO:0000256" key="1">
    <source>
        <dbReference type="ARBA" id="ARBA00004429"/>
    </source>
</evidence>
<keyword evidence="3" id="KW-1003">Cell membrane</keyword>
<dbReference type="GO" id="GO:0005886">
    <property type="term" value="C:plasma membrane"/>
    <property type="evidence" value="ECO:0007669"/>
    <property type="project" value="UniProtKB-SubCell"/>
</dbReference>
<comment type="subcellular location">
    <subcellularLocation>
        <location evidence="1">Cell inner membrane</location>
        <topology evidence="1">Multi-pass membrane protein</topology>
    </subcellularLocation>
</comment>
<feature type="transmembrane region" description="Helical" evidence="8">
    <location>
        <begin position="213"/>
        <end position="231"/>
    </location>
</feature>
<evidence type="ECO:0000256" key="4">
    <source>
        <dbReference type="ARBA" id="ARBA00022519"/>
    </source>
</evidence>
<feature type="transmembrane region" description="Helical" evidence="8">
    <location>
        <begin position="79"/>
        <end position="99"/>
    </location>
</feature>
<dbReference type="PANTHER" id="PTHR30574:SF1">
    <property type="entry name" value="SULPHUR TRANSPORT DOMAIN-CONTAINING PROTEIN"/>
    <property type="match status" value="1"/>
</dbReference>
<evidence type="ECO:0000313" key="10">
    <source>
        <dbReference type="Proteomes" id="UP000785200"/>
    </source>
</evidence>
<name>A0A9P6SKK9_9HELO</name>
<keyword evidence="7 8" id="KW-0472">Membrane</keyword>
<evidence type="ECO:0000256" key="5">
    <source>
        <dbReference type="ARBA" id="ARBA00022692"/>
    </source>
</evidence>
<keyword evidence="6 8" id="KW-1133">Transmembrane helix</keyword>